<feature type="domain" description="Smr" evidence="3">
    <location>
        <begin position="86"/>
        <end position="162"/>
    </location>
</feature>
<name>A0A1L0B2N3_9ASCO</name>
<keyword evidence="1" id="KW-0175">Coiled coil</keyword>
<dbReference type="AlphaFoldDB" id="A0A1L0B2N3"/>
<dbReference type="SMART" id="SM01162">
    <property type="entry name" value="DUF1771"/>
    <property type="match status" value="1"/>
</dbReference>
<dbReference type="InterPro" id="IPR036063">
    <property type="entry name" value="Smr_dom_sf"/>
</dbReference>
<gene>
    <name evidence="4" type="ORF">HGUI_02858</name>
</gene>
<sequence length="249" mass="28840">MKPQFDYNHATDEAYLELRDQAQRAMEQYNKLSQKSQAAYKEGDKAEAKEYSTQSKKYLLEARQYNEKAVNYVFYQNNLDSSQSELDLHGLYVKEAEWIVSRTIYKFVYERKPLLQVIVGKGIHSQNHVAKLKPAIENLCNLYNLPHYINSKNAGVLCIDLKTVQIQNLPQEWSNISYVEFAEDKPLSKPAQNYYTQQAQPHYSSNQQHNNTSSSNYYQQQPNYHQSNSDSSGSAILVQVVKALIKCFM</sequence>
<dbReference type="Pfam" id="PF08590">
    <property type="entry name" value="DUF1771"/>
    <property type="match status" value="1"/>
</dbReference>
<dbReference type="PANTHER" id="PTHR47417">
    <property type="entry name" value="SMR DOMAIN-CONTAINING PROTEIN YPL199C"/>
    <property type="match status" value="1"/>
</dbReference>
<evidence type="ECO:0000313" key="5">
    <source>
        <dbReference type="Proteomes" id="UP000183365"/>
    </source>
</evidence>
<organism evidence="4 5">
    <name type="scientific">Hanseniaspora guilliermondii</name>
    <dbReference type="NCBI Taxonomy" id="56406"/>
    <lineage>
        <taxon>Eukaryota</taxon>
        <taxon>Fungi</taxon>
        <taxon>Dikarya</taxon>
        <taxon>Ascomycota</taxon>
        <taxon>Saccharomycotina</taxon>
        <taxon>Saccharomycetes</taxon>
        <taxon>Saccharomycodales</taxon>
        <taxon>Saccharomycodaceae</taxon>
        <taxon>Hanseniaspora</taxon>
    </lineage>
</organism>
<dbReference type="InterPro" id="IPR013899">
    <property type="entry name" value="DUF1771"/>
</dbReference>
<evidence type="ECO:0000256" key="2">
    <source>
        <dbReference type="SAM" id="MobiDB-lite"/>
    </source>
</evidence>
<evidence type="ECO:0000256" key="1">
    <source>
        <dbReference type="SAM" id="Coils"/>
    </source>
</evidence>
<dbReference type="EMBL" id="FQNF01000058">
    <property type="protein sequence ID" value="SGZ40658.1"/>
    <property type="molecule type" value="Genomic_DNA"/>
</dbReference>
<proteinExistence type="predicted"/>
<dbReference type="VEuPathDB" id="FungiDB:HGUI_02858"/>
<accession>A0A1L0B2N3</accession>
<feature type="compositionally biased region" description="Low complexity" evidence="2">
    <location>
        <begin position="202"/>
        <end position="229"/>
    </location>
</feature>
<dbReference type="PANTHER" id="PTHR47417:SF1">
    <property type="entry name" value="SMR DOMAIN-CONTAINING PROTEIN YPL199C"/>
    <property type="match status" value="1"/>
</dbReference>
<dbReference type="Proteomes" id="UP000183365">
    <property type="component" value="Unassembled WGS sequence"/>
</dbReference>
<reference evidence="5" key="1">
    <citation type="submission" date="2016-11" db="EMBL/GenBank/DDBJ databases">
        <authorList>
            <person name="Guldener U."/>
        </authorList>
    </citation>
    <scope>NUCLEOTIDE SEQUENCE [LARGE SCALE GENOMIC DNA]</scope>
</reference>
<dbReference type="InterPro" id="IPR053020">
    <property type="entry name" value="Smr_domain_protein"/>
</dbReference>
<dbReference type="SMART" id="SM00463">
    <property type="entry name" value="SMR"/>
    <property type="match status" value="1"/>
</dbReference>
<dbReference type="PROSITE" id="PS50828">
    <property type="entry name" value="SMR"/>
    <property type="match status" value="1"/>
</dbReference>
<dbReference type="SUPFAM" id="SSF160443">
    <property type="entry name" value="SMR domain-like"/>
    <property type="match status" value="1"/>
</dbReference>
<protein>
    <submittedName>
        <fullName evidence="4">Related to Smr domain-containing protein YPL199C</fullName>
    </submittedName>
</protein>
<keyword evidence="5" id="KW-1185">Reference proteome</keyword>
<dbReference type="Pfam" id="PF01713">
    <property type="entry name" value="Smr"/>
    <property type="match status" value="1"/>
</dbReference>
<dbReference type="Gene3D" id="3.30.1370.110">
    <property type="match status" value="1"/>
</dbReference>
<dbReference type="InterPro" id="IPR002625">
    <property type="entry name" value="Smr_dom"/>
</dbReference>
<dbReference type="OrthoDB" id="3231855at2759"/>
<evidence type="ECO:0000259" key="3">
    <source>
        <dbReference type="PROSITE" id="PS50828"/>
    </source>
</evidence>
<feature type="region of interest" description="Disordered" evidence="2">
    <location>
        <begin position="200"/>
        <end position="231"/>
    </location>
</feature>
<feature type="coiled-coil region" evidence="1">
    <location>
        <begin position="15"/>
        <end position="42"/>
    </location>
</feature>
<evidence type="ECO:0000313" key="4">
    <source>
        <dbReference type="EMBL" id="SGZ40658.1"/>
    </source>
</evidence>